<dbReference type="Proteomes" id="UP000295188">
    <property type="component" value="Unassembled WGS sequence"/>
</dbReference>
<dbReference type="EMBL" id="SMAA01000019">
    <property type="protein sequence ID" value="TCS77058.1"/>
    <property type="molecule type" value="Genomic_DNA"/>
</dbReference>
<organism evidence="2 3">
    <name type="scientific">Pectinatus cerevisiiphilus</name>
    <dbReference type="NCBI Taxonomy" id="86956"/>
    <lineage>
        <taxon>Bacteria</taxon>
        <taxon>Bacillati</taxon>
        <taxon>Bacillota</taxon>
        <taxon>Negativicutes</taxon>
        <taxon>Selenomonadales</taxon>
        <taxon>Selenomonadaceae</taxon>
        <taxon>Pectinatus</taxon>
    </lineage>
</organism>
<evidence type="ECO:0000313" key="3">
    <source>
        <dbReference type="Proteomes" id="UP000295188"/>
    </source>
</evidence>
<proteinExistence type="predicted"/>
<comment type="caution">
    <text evidence="2">The sequence shown here is derived from an EMBL/GenBank/DDBJ whole genome shotgun (WGS) entry which is preliminary data.</text>
</comment>
<accession>A0A4R3K301</accession>
<dbReference type="AlphaFoldDB" id="A0A4R3K301"/>
<feature type="chain" id="PRO_5039487148" evidence="1">
    <location>
        <begin position="26"/>
        <end position="219"/>
    </location>
</feature>
<feature type="signal peptide" evidence="1">
    <location>
        <begin position="1"/>
        <end position="25"/>
    </location>
</feature>
<reference evidence="2 3" key="1">
    <citation type="submission" date="2019-03" db="EMBL/GenBank/DDBJ databases">
        <title>Genomic Encyclopedia of Type Strains, Phase IV (KMG-IV): sequencing the most valuable type-strain genomes for metagenomic binning, comparative biology and taxonomic classification.</title>
        <authorList>
            <person name="Goeker M."/>
        </authorList>
    </citation>
    <scope>NUCLEOTIDE SEQUENCE [LARGE SCALE GENOMIC DNA]</scope>
    <source>
        <strain evidence="2 3">DSM 20467</strain>
    </source>
</reference>
<keyword evidence="1" id="KW-0732">Signal</keyword>
<protein>
    <submittedName>
        <fullName evidence="2">Uncharacterized protein</fullName>
    </submittedName>
</protein>
<dbReference type="RefSeq" id="WP_132551157.1">
    <property type="nucleotide sequence ID" value="NZ_SMAA01000019.1"/>
</dbReference>
<sequence>MINFSKKRIGALVVGTVMTFGTAFPALTSAAAVDGPHDGPAFHQGMGHANKGVLAEIEKELNISETDFTNYKAKGYSQKDVIHAALIAKASGKSLDSVISLKTADTTWHYVMGKVNVTKDQLKQVQQDLFIDSIVQRTGADKTAVTNLSKQGYQGRDIMMAAELAKLSSKPINDVIAMKKINNTWQDVASSLGVDKASLHQALGSMHGDNNDNSADSDK</sequence>
<dbReference type="OrthoDB" id="1669152at2"/>
<name>A0A4R3K301_9FIRM</name>
<keyword evidence="3" id="KW-1185">Reference proteome</keyword>
<gene>
    <name evidence="2" type="ORF">EDC37_11913</name>
</gene>
<evidence type="ECO:0000313" key="2">
    <source>
        <dbReference type="EMBL" id="TCS77058.1"/>
    </source>
</evidence>
<evidence type="ECO:0000256" key="1">
    <source>
        <dbReference type="SAM" id="SignalP"/>
    </source>
</evidence>